<feature type="non-terminal residue" evidence="1">
    <location>
        <position position="454"/>
    </location>
</feature>
<protein>
    <submittedName>
        <fullName evidence="1">2801_t:CDS:1</fullName>
    </submittedName>
</protein>
<feature type="non-terminal residue" evidence="1">
    <location>
        <position position="1"/>
    </location>
</feature>
<comment type="caution">
    <text evidence="1">The sequence shown here is derived from an EMBL/GenBank/DDBJ whole genome shotgun (WGS) entry which is preliminary data.</text>
</comment>
<organism evidence="1 2">
    <name type="scientific">Acaulospora colombiana</name>
    <dbReference type="NCBI Taxonomy" id="27376"/>
    <lineage>
        <taxon>Eukaryota</taxon>
        <taxon>Fungi</taxon>
        <taxon>Fungi incertae sedis</taxon>
        <taxon>Mucoromycota</taxon>
        <taxon>Glomeromycotina</taxon>
        <taxon>Glomeromycetes</taxon>
        <taxon>Diversisporales</taxon>
        <taxon>Acaulosporaceae</taxon>
        <taxon>Acaulospora</taxon>
    </lineage>
</organism>
<dbReference type="EMBL" id="CAJVPT010033602">
    <property type="protein sequence ID" value="CAG8705406.1"/>
    <property type="molecule type" value="Genomic_DNA"/>
</dbReference>
<dbReference type="Proteomes" id="UP000789525">
    <property type="component" value="Unassembled WGS sequence"/>
</dbReference>
<evidence type="ECO:0000313" key="1">
    <source>
        <dbReference type="EMBL" id="CAG8705406.1"/>
    </source>
</evidence>
<name>A0ACA9PGA1_9GLOM</name>
<gene>
    <name evidence="1" type="ORF">ACOLOM_LOCUS10433</name>
</gene>
<evidence type="ECO:0000313" key="2">
    <source>
        <dbReference type="Proteomes" id="UP000789525"/>
    </source>
</evidence>
<keyword evidence="2" id="KW-1185">Reference proteome</keyword>
<reference evidence="1" key="1">
    <citation type="submission" date="2021-06" db="EMBL/GenBank/DDBJ databases">
        <authorList>
            <person name="Kallberg Y."/>
            <person name="Tangrot J."/>
            <person name="Rosling A."/>
        </authorList>
    </citation>
    <scope>NUCLEOTIDE SEQUENCE</scope>
    <source>
        <strain evidence="1">CL356</strain>
    </source>
</reference>
<proteinExistence type="predicted"/>
<accession>A0ACA9PGA1</accession>
<sequence length="454" mass="50615">RVLLFVSYSTPSSTFDLLNFSIPTSLPSSIPTNGNECESKRSLCTRNTLITMKGPSRKLLLNLVEIFARVSKRAEAQQAEEFERGRPFKRRKMDVIMIDSSPERGGSHANPIEVDSSPRAPPQEENDIRSPPILVESSPDMAPTERPHPFKGKGREAKPNAPPIVEQDAGPSRTAKGKGRATQVPIPSVLPREAGSRSRGEAPDHPNWDRRRSLLIIHQQSTPGLRVLPARTPYIQSHGRIPRHVQSACHEEDPGGRGLDKRLDEAIAKLKQVEVAYAALNSKRVSDGRLIRTIVGKKSYNSPTAIGRDPHEYRTISKSVGLNVNVWMPLISISNSYGRTAESMAAAKAQNDRVAAWNIAKAKNDRKKEAHLYGSWERAILQARLPRTAKDLSDGVTNKCSVSVAVVQCNVCSHYDIRINGNTMDKCDWTDEYHHRIKGRSYLPDQFQKQKKPR</sequence>